<name>A0A098E7X2_9ZZZZ</name>
<protein>
    <submittedName>
        <fullName evidence="1">Uncharacterized protein</fullName>
    </submittedName>
</protein>
<proteinExistence type="predicted"/>
<sequence>MLFCDIQYLNLRIYYVTIQRVQKFTCENFKKFKKVKKLYPLKILG</sequence>
<organism evidence="1">
    <name type="scientific">groundwater metagenome</name>
    <dbReference type="NCBI Taxonomy" id="717931"/>
    <lineage>
        <taxon>unclassified sequences</taxon>
        <taxon>metagenomes</taxon>
        <taxon>ecological metagenomes</taxon>
    </lineage>
</organism>
<dbReference type="AlphaFoldDB" id="A0A098E7X2"/>
<reference evidence="1" key="1">
    <citation type="submission" date="2014-09" db="EMBL/GenBank/DDBJ databases">
        <authorList>
            <person name="Probst J Alexander"/>
        </authorList>
    </citation>
    <scope>NUCLEOTIDE SEQUENCE</scope>
</reference>
<accession>A0A098E7X2</accession>
<dbReference type="EMBL" id="CCXY01000108">
    <property type="protein sequence ID" value="CEG12113.1"/>
    <property type="molecule type" value="Genomic_DNA"/>
</dbReference>
<gene>
    <name evidence="1" type="ORF">MSIBF_A1960002</name>
</gene>
<evidence type="ECO:0000313" key="1">
    <source>
        <dbReference type="EMBL" id="CEG12113.1"/>
    </source>
</evidence>